<evidence type="ECO:0000256" key="6">
    <source>
        <dbReference type="ARBA" id="ARBA00023136"/>
    </source>
</evidence>
<feature type="domain" description="TonB-dependent receptor-like beta-barrel" evidence="11">
    <location>
        <begin position="455"/>
        <end position="881"/>
    </location>
</feature>
<sequence length="1029" mass="112466">MKKNFCSLSHVQMAFGLVLLMSCSAIGQVREISGTVIGKSGALIGVSVFQEGTDQKVVTGSAGGYTIKVTGKNPVLVFRYDEYPLKKVKLEDSDGVGEGNRIGENNTQGKKIINVTLSGNSEDTSFDKTQVTGIGEIVLNAGYYKVKEKESTGSIARVGAKEIGNQPVTNVLSAVQGRVTGVSITQSSGVAGGGYDIQIRGRNSLRNLTNSVVDGNQPLYVIDGVPVGGQLNSAFSVGVIPLKNISPLNAISPNDIESIEILKDADATAIYGSRGANGVVLVTTKKGKKGRLGGMISTAYSISSVGSRMKMMDTEQYLAMRREAYMNDGISGFPANAYDVNGVWNQSRYTNWQKELIGKTAAGSTTQASLSGGTENSSFLVSFSHNDQTMVFPGDFHYKTNILNSSFSHSSVDKRFRIEASNMFSSLSNNVVNTDLTLKALSLSPNAPALYTAGGSLNWENNTFTNPLAALESTYSNKVLQWNSNVNLSYRFWKDFVLKANGGVNYQNLEELSLQPSSMYNPSYGMTSANSSASKSSNTMFSYIIEPQLSWAKKLGHHELDILIGTSFQQTTTKLSSMTGVGFASNALIGNIGAASTKIISNQVVNPYKYAAIYARINYKWKDRYILNITGRRDASSRFGPSNRIADFGAAGLAWLFTKEPMFSSWKWLSSGKVRASYGVTGSDFIGDYQFLNTYTIGDSNYDEVTGLYPSRLYNPAYSWEKTRKLETALELGFLKDRIMLTTAFYRNRSTDQLVGIPLPSITGFSNVTANLGATVENRGWELSLNVNVLRSALVRWETGFNLSIPENKLIAFPGLEGSTYANTYKVGYPTSMVRVFEYEGIDPVTGQYSFKDFNGDGKITAPADAQAIENIGMKYYGGWQNQISYKNISLSFLLYFVKQRNWNYIRGMAVPGTMNNMPVDFLNVWSADNPGGMIMPYSAGGNATVNGLTANLRNSTAAIGDASFIRLKNVQLNYRIEGRDSFFKDAVLYVQGQNLWTWTKYFGLDPEFSVAGYLPPLKTFAFGIQFNF</sequence>
<keyword evidence="2 8" id="KW-0813">Transport</keyword>
<evidence type="ECO:0000259" key="11">
    <source>
        <dbReference type="Pfam" id="PF00593"/>
    </source>
</evidence>
<keyword evidence="10" id="KW-0732">Signal</keyword>
<evidence type="ECO:0000313" key="14">
    <source>
        <dbReference type="Proteomes" id="UP001595735"/>
    </source>
</evidence>
<evidence type="ECO:0000256" key="3">
    <source>
        <dbReference type="ARBA" id="ARBA00022452"/>
    </source>
</evidence>
<keyword evidence="3 8" id="KW-1134">Transmembrane beta strand</keyword>
<evidence type="ECO:0000313" key="13">
    <source>
        <dbReference type="EMBL" id="MFC3756821.1"/>
    </source>
</evidence>
<dbReference type="Gene3D" id="2.40.170.20">
    <property type="entry name" value="TonB-dependent receptor, beta-barrel domain"/>
    <property type="match status" value="1"/>
</dbReference>
<dbReference type="PROSITE" id="PS52016">
    <property type="entry name" value="TONB_DEPENDENT_REC_3"/>
    <property type="match status" value="1"/>
</dbReference>
<dbReference type="InterPro" id="IPR036942">
    <property type="entry name" value="Beta-barrel_TonB_sf"/>
</dbReference>
<proteinExistence type="inferred from homology"/>
<name>A0ABV7XUY4_9FLAO</name>
<gene>
    <name evidence="13" type="ORF">ACFONJ_12650</name>
</gene>
<dbReference type="NCBIfam" id="TIGR04056">
    <property type="entry name" value="OMP_RagA_SusC"/>
    <property type="match status" value="1"/>
</dbReference>
<keyword evidence="14" id="KW-1185">Reference proteome</keyword>
<dbReference type="Pfam" id="PF00593">
    <property type="entry name" value="TonB_dep_Rec_b-barrel"/>
    <property type="match status" value="1"/>
</dbReference>
<dbReference type="InterPro" id="IPR037066">
    <property type="entry name" value="Plug_dom_sf"/>
</dbReference>
<keyword evidence="7 8" id="KW-0998">Cell outer membrane</keyword>
<evidence type="ECO:0000256" key="1">
    <source>
        <dbReference type="ARBA" id="ARBA00004571"/>
    </source>
</evidence>
<evidence type="ECO:0000256" key="4">
    <source>
        <dbReference type="ARBA" id="ARBA00022692"/>
    </source>
</evidence>
<feature type="chain" id="PRO_5046438099" evidence="10">
    <location>
        <begin position="28"/>
        <end position="1029"/>
    </location>
</feature>
<evidence type="ECO:0000256" key="5">
    <source>
        <dbReference type="ARBA" id="ARBA00023077"/>
    </source>
</evidence>
<dbReference type="Pfam" id="PF07715">
    <property type="entry name" value="Plug"/>
    <property type="match status" value="1"/>
</dbReference>
<evidence type="ECO:0000256" key="10">
    <source>
        <dbReference type="SAM" id="SignalP"/>
    </source>
</evidence>
<comment type="similarity">
    <text evidence="8 9">Belongs to the TonB-dependent receptor family.</text>
</comment>
<dbReference type="EMBL" id="JBHRYO010000002">
    <property type="protein sequence ID" value="MFC3756821.1"/>
    <property type="molecule type" value="Genomic_DNA"/>
</dbReference>
<dbReference type="PROSITE" id="PS51257">
    <property type="entry name" value="PROKAR_LIPOPROTEIN"/>
    <property type="match status" value="1"/>
</dbReference>
<dbReference type="InterPro" id="IPR008969">
    <property type="entry name" value="CarboxyPept-like_regulatory"/>
</dbReference>
<evidence type="ECO:0000256" key="2">
    <source>
        <dbReference type="ARBA" id="ARBA00022448"/>
    </source>
</evidence>
<dbReference type="RefSeq" id="WP_378170198.1">
    <property type="nucleotide sequence ID" value="NZ_JBHRYO010000002.1"/>
</dbReference>
<dbReference type="Proteomes" id="UP001595735">
    <property type="component" value="Unassembled WGS sequence"/>
</dbReference>
<dbReference type="InterPro" id="IPR012910">
    <property type="entry name" value="Plug_dom"/>
</dbReference>
<dbReference type="InterPro" id="IPR039426">
    <property type="entry name" value="TonB-dep_rcpt-like"/>
</dbReference>
<dbReference type="SUPFAM" id="SSF56935">
    <property type="entry name" value="Porins"/>
    <property type="match status" value="1"/>
</dbReference>
<feature type="domain" description="TonB-dependent receptor plug" evidence="12">
    <location>
        <begin position="148"/>
        <end position="279"/>
    </location>
</feature>
<dbReference type="NCBIfam" id="TIGR04057">
    <property type="entry name" value="SusC_RagA_signa"/>
    <property type="match status" value="1"/>
</dbReference>
<comment type="caution">
    <text evidence="13">The sequence shown here is derived from an EMBL/GenBank/DDBJ whole genome shotgun (WGS) entry which is preliminary data.</text>
</comment>
<comment type="subcellular location">
    <subcellularLocation>
        <location evidence="1 8">Cell outer membrane</location>
        <topology evidence="1 8">Multi-pass membrane protein</topology>
    </subcellularLocation>
</comment>
<protein>
    <submittedName>
        <fullName evidence="13">SusC/RagA family TonB-linked outer membrane protein</fullName>
    </submittedName>
</protein>
<dbReference type="InterPro" id="IPR000531">
    <property type="entry name" value="Beta-barrel_TonB"/>
</dbReference>
<dbReference type="Gene3D" id="2.170.130.10">
    <property type="entry name" value="TonB-dependent receptor, plug domain"/>
    <property type="match status" value="1"/>
</dbReference>
<evidence type="ECO:0000256" key="8">
    <source>
        <dbReference type="PROSITE-ProRule" id="PRU01360"/>
    </source>
</evidence>
<reference evidence="14" key="1">
    <citation type="journal article" date="2019" name="Int. J. Syst. Evol. Microbiol.">
        <title>The Global Catalogue of Microorganisms (GCM) 10K type strain sequencing project: providing services to taxonomists for standard genome sequencing and annotation.</title>
        <authorList>
            <consortium name="The Broad Institute Genomics Platform"/>
            <consortium name="The Broad Institute Genome Sequencing Center for Infectious Disease"/>
            <person name="Wu L."/>
            <person name="Ma J."/>
        </authorList>
    </citation>
    <scope>NUCLEOTIDE SEQUENCE [LARGE SCALE GENOMIC DNA]</scope>
    <source>
        <strain evidence="14">CECT 7798</strain>
    </source>
</reference>
<accession>A0ABV7XUY4</accession>
<evidence type="ECO:0000256" key="9">
    <source>
        <dbReference type="RuleBase" id="RU003357"/>
    </source>
</evidence>
<dbReference type="SUPFAM" id="SSF49464">
    <property type="entry name" value="Carboxypeptidase regulatory domain-like"/>
    <property type="match status" value="1"/>
</dbReference>
<evidence type="ECO:0000256" key="7">
    <source>
        <dbReference type="ARBA" id="ARBA00023237"/>
    </source>
</evidence>
<dbReference type="InterPro" id="IPR023996">
    <property type="entry name" value="TonB-dep_OMP_SusC/RagA"/>
</dbReference>
<keyword evidence="4 8" id="KW-0812">Transmembrane</keyword>
<organism evidence="13 14">
    <name type="scientific">Chryseobacterium tructae</name>
    <dbReference type="NCBI Taxonomy" id="1037380"/>
    <lineage>
        <taxon>Bacteria</taxon>
        <taxon>Pseudomonadati</taxon>
        <taxon>Bacteroidota</taxon>
        <taxon>Flavobacteriia</taxon>
        <taxon>Flavobacteriales</taxon>
        <taxon>Weeksellaceae</taxon>
        <taxon>Chryseobacterium group</taxon>
        <taxon>Chryseobacterium</taxon>
    </lineage>
</organism>
<keyword evidence="5 9" id="KW-0798">TonB box</keyword>
<evidence type="ECO:0000259" key="12">
    <source>
        <dbReference type="Pfam" id="PF07715"/>
    </source>
</evidence>
<feature type="signal peptide" evidence="10">
    <location>
        <begin position="1"/>
        <end position="27"/>
    </location>
</feature>
<keyword evidence="6 8" id="KW-0472">Membrane</keyword>
<dbReference type="InterPro" id="IPR023997">
    <property type="entry name" value="TonB-dep_OMP_SusC/RagA_CS"/>
</dbReference>